<dbReference type="OrthoDB" id="6895359at2"/>
<name>C5BEQ8_EDWI9</name>
<dbReference type="KEGG" id="eic:NT01EI_3146"/>
<protein>
    <submittedName>
        <fullName evidence="2">Phage transcriptional activator, Ogr/Delta, putative</fullName>
    </submittedName>
</protein>
<sequence length="76" mass="8636">MMRCPHCDGKAIIRSSEYMSPLVRKLYYQCKNVNCSFSFIAMETVMGTVVPSGCPNPKIQIPLSSKGQWLEKNKYT</sequence>
<reference evidence="3" key="1">
    <citation type="submission" date="2009-03" db="EMBL/GenBank/DDBJ databases">
        <title>Complete genome sequence of Edwardsiella ictaluri 93-146.</title>
        <authorList>
            <person name="Williams M.L."/>
            <person name="Gillaspy A.F."/>
            <person name="Dyer D.W."/>
            <person name="Thune R.L."/>
            <person name="Waldbieser G.C."/>
            <person name="Schuster S.C."/>
            <person name="Gipson J."/>
            <person name="Zaitshik J."/>
            <person name="Landry C."/>
            <person name="Lawrence M.L."/>
        </authorList>
    </citation>
    <scope>NUCLEOTIDE SEQUENCE [LARGE SCALE GENOMIC DNA]</scope>
    <source>
        <strain evidence="3">93-146</strain>
    </source>
</reference>
<organism evidence="2 3">
    <name type="scientific">Edwardsiella ictaluri (strain 93-146)</name>
    <dbReference type="NCBI Taxonomy" id="634503"/>
    <lineage>
        <taxon>Bacteria</taxon>
        <taxon>Pseudomonadati</taxon>
        <taxon>Pseudomonadota</taxon>
        <taxon>Gammaproteobacteria</taxon>
        <taxon>Enterobacterales</taxon>
        <taxon>Hafniaceae</taxon>
        <taxon>Edwardsiella</taxon>
    </lineage>
</organism>
<reference evidence="2 3" key="2">
    <citation type="journal article" date="2012" name="J. Bacteriol.">
        <title>Genome Sequence of Edwardsiella ictaluri 93-146, a Strain Associated with a Natural Channel Catfish Outbreak of Enteric Septicemia of Catfish.</title>
        <authorList>
            <person name="Williams M.L."/>
            <person name="Gillaspy A.F."/>
            <person name="Dyer D.W."/>
            <person name="Thune R.L."/>
            <person name="Waldbieser G.C."/>
            <person name="Schuster S.C."/>
            <person name="Gipson J."/>
            <person name="Zaitshik J."/>
            <person name="Landry C."/>
            <person name="Banes M.M."/>
            <person name="Lawrence M.L."/>
        </authorList>
    </citation>
    <scope>NUCLEOTIDE SEQUENCE [LARGE SCALE GENOMIC DNA]</scope>
    <source>
        <strain evidence="2 3">93-146</strain>
    </source>
</reference>
<proteinExistence type="predicted"/>
<feature type="domain" description="Zinc finger Ogr/Delta-type" evidence="1">
    <location>
        <begin position="3"/>
        <end position="47"/>
    </location>
</feature>
<dbReference type="InterPro" id="IPR007684">
    <property type="entry name" value="Znf_Ogr/Delta"/>
</dbReference>
<evidence type="ECO:0000313" key="3">
    <source>
        <dbReference type="Proteomes" id="UP000001485"/>
    </source>
</evidence>
<dbReference type="Pfam" id="PF04606">
    <property type="entry name" value="Ogr_Delta"/>
    <property type="match status" value="1"/>
</dbReference>
<gene>
    <name evidence="2" type="ordered locus">NT01EI_3146</name>
</gene>
<dbReference type="AlphaFoldDB" id="C5BEQ8"/>
<evidence type="ECO:0000259" key="1">
    <source>
        <dbReference type="Pfam" id="PF04606"/>
    </source>
</evidence>
<dbReference type="HOGENOM" id="CLU_170894_0_0_6"/>
<dbReference type="Proteomes" id="UP000001485">
    <property type="component" value="Chromosome"/>
</dbReference>
<dbReference type="EMBL" id="CP001600">
    <property type="protein sequence ID" value="ACR70296.1"/>
    <property type="molecule type" value="Genomic_DNA"/>
</dbReference>
<evidence type="ECO:0000313" key="2">
    <source>
        <dbReference type="EMBL" id="ACR70296.1"/>
    </source>
</evidence>
<accession>C5BEQ8</accession>